<dbReference type="EMBL" id="JAQQWI010000024">
    <property type="protein sequence ID" value="KAK7994354.1"/>
    <property type="molecule type" value="Genomic_DNA"/>
</dbReference>
<comment type="caution">
    <text evidence="4">The sequence shown here is derived from an EMBL/GenBank/DDBJ whole genome shotgun (WGS) entry which is preliminary data.</text>
</comment>
<evidence type="ECO:0000256" key="3">
    <source>
        <dbReference type="ARBA" id="ARBA00023002"/>
    </source>
</evidence>
<dbReference type="InterPro" id="IPR036291">
    <property type="entry name" value="NAD(P)-bd_dom_sf"/>
</dbReference>
<dbReference type="Gene3D" id="3.40.50.720">
    <property type="entry name" value="NAD(P)-binding Rossmann-like Domain"/>
    <property type="match status" value="1"/>
</dbReference>
<dbReference type="Pfam" id="PF00106">
    <property type="entry name" value="adh_short"/>
    <property type="match status" value="1"/>
</dbReference>
<proteinExistence type="inferred from homology"/>
<dbReference type="PANTHER" id="PTHR24320">
    <property type="entry name" value="RETINOL DEHYDROGENASE"/>
    <property type="match status" value="1"/>
</dbReference>
<keyword evidence="5" id="KW-1185">Reference proteome</keyword>
<evidence type="ECO:0000313" key="4">
    <source>
        <dbReference type="EMBL" id="KAK7994354.1"/>
    </source>
</evidence>
<evidence type="ECO:0000256" key="1">
    <source>
        <dbReference type="ARBA" id="ARBA00006484"/>
    </source>
</evidence>
<reference evidence="4 5" key="1">
    <citation type="submission" date="2023-01" db="EMBL/GenBank/DDBJ databases">
        <title>Analysis of 21 Apiospora genomes using comparative genomics revels a genus with tremendous synthesis potential of carbohydrate active enzymes and secondary metabolites.</title>
        <authorList>
            <person name="Sorensen T."/>
        </authorList>
    </citation>
    <scope>NUCLEOTIDE SEQUENCE [LARGE SCALE GENOMIC DNA]</scope>
    <source>
        <strain evidence="4 5">CBS 20057</strain>
    </source>
</reference>
<protein>
    <submittedName>
        <fullName evidence="4">Uncharacterized protein</fullName>
    </submittedName>
</protein>
<sequence length="345" mass="38223">MPSSMDLPPSTESYFRMLMRAQFVKDVPPPEDLNLTGQTGIITGATGGIGLETAHVLLEHDLSRLVITSRSTDKGQEAMTALRKPFPGAKIEVWQLDMQSYASIQAFVEQCRSSLDTIDFVILNAGVMITAYSANEATGYEEMLQVNYVSTVLLALLLRPVLREKRRDGNKPNRLTLVGSSIAHAARFPEKDADKTASILRALSAPAGWGMAVAMDRYMTSKLLLMCFLAKFSRLCDPDELTVNLVCPGNVRDTDLGRDMPGWTQTITRWQKALTGRGVRAAAWTEVDAAVVKGAKSHGCFIVDWKISPFVKLLYTPEGQQITERLWEDTLQEFQKDGISVIEDF</sequence>
<dbReference type="PRINTS" id="PR00081">
    <property type="entry name" value="GDHRDH"/>
</dbReference>
<dbReference type="PANTHER" id="PTHR24320:SF252">
    <property type="entry name" value="DEHYDROGENASE_REDUCTASE FAMILY PROTEIN, PUTATIVE (AFU_ORTHOLOGUE AFUA_3G08550)-RELATED"/>
    <property type="match status" value="1"/>
</dbReference>
<dbReference type="SUPFAM" id="SSF51735">
    <property type="entry name" value="NAD(P)-binding Rossmann-fold domains"/>
    <property type="match status" value="1"/>
</dbReference>
<comment type="similarity">
    <text evidence="1">Belongs to the short-chain dehydrogenases/reductases (SDR) family.</text>
</comment>
<keyword evidence="2" id="KW-0521">NADP</keyword>
<accession>A0ABR1R039</accession>
<dbReference type="Proteomes" id="UP001396898">
    <property type="component" value="Unassembled WGS sequence"/>
</dbReference>
<dbReference type="InterPro" id="IPR002347">
    <property type="entry name" value="SDR_fam"/>
</dbReference>
<evidence type="ECO:0000256" key="2">
    <source>
        <dbReference type="ARBA" id="ARBA00022857"/>
    </source>
</evidence>
<name>A0ABR1R039_9PEZI</name>
<evidence type="ECO:0000313" key="5">
    <source>
        <dbReference type="Proteomes" id="UP001396898"/>
    </source>
</evidence>
<gene>
    <name evidence="4" type="ORF">PG991_015942</name>
</gene>
<organism evidence="4 5">
    <name type="scientific">Apiospora marii</name>
    <dbReference type="NCBI Taxonomy" id="335849"/>
    <lineage>
        <taxon>Eukaryota</taxon>
        <taxon>Fungi</taxon>
        <taxon>Dikarya</taxon>
        <taxon>Ascomycota</taxon>
        <taxon>Pezizomycotina</taxon>
        <taxon>Sordariomycetes</taxon>
        <taxon>Xylariomycetidae</taxon>
        <taxon>Amphisphaeriales</taxon>
        <taxon>Apiosporaceae</taxon>
        <taxon>Apiospora</taxon>
    </lineage>
</organism>
<keyword evidence="3" id="KW-0560">Oxidoreductase</keyword>